<feature type="transmembrane region" description="Helical" evidence="5">
    <location>
        <begin position="52"/>
        <end position="75"/>
    </location>
</feature>
<dbReference type="RefSeq" id="WP_111317825.1">
    <property type="nucleotide sequence ID" value="NZ_QKZT01000005.1"/>
</dbReference>
<dbReference type="InterPro" id="IPR007016">
    <property type="entry name" value="O-antigen_ligase-rel_domated"/>
</dbReference>
<feature type="transmembrane region" description="Helical" evidence="5">
    <location>
        <begin position="220"/>
        <end position="238"/>
    </location>
</feature>
<keyword evidence="4 5" id="KW-0472">Membrane</keyword>
<dbReference type="EMBL" id="QKZT01000005">
    <property type="protein sequence ID" value="PZX54196.1"/>
    <property type="molecule type" value="Genomic_DNA"/>
</dbReference>
<comment type="subcellular location">
    <subcellularLocation>
        <location evidence="1">Membrane</location>
        <topology evidence="1">Multi-pass membrane protein</topology>
    </subcellularLocation>
</comment>
<gene>
    <name evidence="7" type="ORF">LV85_01536</name>
</gene>
<feature type="transmembrane region" description="Helical" evidence="5">
    <location>
        <begin position="21"/>
        <end position="40"/>
    </location>
</feature>
<dbReference type="Proteomes" id="UP000248882">
    <property type="component" value="Unassembled WGS sequence"/>
</dbReference>
<keyword evidence="8" id="KW-1185">Reference proteome</keyword>
<evidence type="ECO:0000256" key="2">
    <source>
        <dbReference type="ARBA" id="ARBA00022692"/>
    </source>
</evidence>
<comment type="caution">
    <text evidence="7">The sequence shown here is derived from an EMBL/GenBank/DDBJ whole genome shotgun (WGS) entry which is preliminary data.</text>
</comment>
<feature type="transmembrane region" description="Helical" evidence="5">
    <location>
        <begin position="106"/>
        <end position="127"/>
    </location>
</feature>
<keyword evidence="3 5" id="KW-1133">Transmembrane helix</keyword>
<reference evidence="7 8" key="1">
    <citation type="submission" date="2018-06" db="EMBL/GenBank/DDBJ databases">
        <title>Genomic Encyclopedia of Archaeal and Bacterial Type Strains, Phase II (KMG-II): from individual species to whole genera.</title>
        <authorList>
            <person name="Goeker M."/>
        </authorList>
    </citation>
    <scope>NUCLEOTIDE SEQUENCE [LARGE SCALE GENOMIC DNA]</scope>
    <source>
        <strain evidence="7 8">DSM 19830</strain>
    </source>
</reference>
<feature type="transmembrane region" description="Helical" evidence="5">
    <location>
        <begin position="376"/>
        <end position="392"/>
    </location>
</feature>
<accession>A0A2W7R4S8</accession>
<feature type="transmembrane region" description="Helical" evidence="5">
    <location>
        <begin position="171"/>
        <end position="190"/>
    </location>
</feature>
<dbReference type="Pfam" id="PF04932">
    <property type="entry name" value="Wzy_C"/>
    <property type="match status" value="1"/>
</dbReference>
<feature type="transmembrane region" description="Helical" evidence="5">
    <location>
        <begin position="243"/>
        <end position="260"/>
    </location>
</feature>
<proteinExistence type="predicted"/>
<evidence type="ECO:0000256" key="3">
    <source>
        <dbReference type="ARBA" id="ARBA00022989"/>
    </source>
</evidence>
<feature type="transmembrane region" description="Helical" evidence="5">
    <location>
        <begin position="197"/>
        <end position="214"/>
    </location>
</feature>
<dbReference type="AlphaFoldDB" id="A0A2W7R4S8"/>
<evidence type="ECO:0000313" key="8">
    <source>
        <dbReference type="Proteomes" id="UP000248882"/>
    </source>
</evidence>
<keyword evidence="2 5" id="KW-0812">Transmembrane</keyword>
<dbReference type="GO" id="GO:0016020">
    <property type="term" value="C:membrane"/>
    <property type="evidence" value="ECO:0007669"/>
    <property type="project" value="UniProtKB-SubCell"/>
</dbReference>
<feature type="transmembrane region" description="Helical" evidence="5">
    <location>
        <begin position="337"/>
        <end position="364"/>
    </location>
</feature>
<sequence length="427" mass="49629">MIPTLVFFALAIGLYLKFGRGFIIFYPFLMFFLAVIYPAITDVYSSIQPESNFYTVLLTLSVKLLLVIVSFQIIIKFDRSKIFYFILIFLSYVFVLTLFSKDVFASWTRLLIVASNFLVLPASIIIFQDGIARSRFEKVILYTNIFSVIYIIYTSYFQIGFVVYGNEVLRFGGLFFFGLYLFVFSIPIFIHALSKRFSIVLLVLVLSEIALLFLSLKRTYLLFVGVFLFAFILVLIFFEKKKYLGFLLIAILIGVGFYSFDGILETQNLRDRELTSESLESEGRYLEYLIYFDDRVNSISYRSFIGQNPFANTGDFGHDNIYGLNVNDRSLHSDFVVYLYGIGIFGFILFIFIFVQIFNNLIYLNTRFSKLRLNKSLLVLSFTYFLVLLISHSIDGLYIYWARAFPFSVLGYLIAKNQVVVYELHNK</sequence>
<evidence type="ECO:0000256" key="5">
    <source>
        <dbReference type="SAM" id="Phobius"/>
    </source>
</evidence>
<evidence type="ECO:0000256" key="4">
    <source>
        <dbReference type="ARBA" id="ARBA00023136"/>
    </source>
</evidence>
<evidence type="ECO:0000259" key="6">
    <source>
        <dbReference type="Pfam" id="PF04932"/>
    </source>
</evidence>
<feature type="transmembrane region" description="Helical" evidence="5">
    <location>
        <begin position="82"/>
        <end position="100"/>
    </location>
</feature>
<organism evidence="7 8">
    <name type="scientific">Algoriphagus chordae</name>
    <dbReference type="NCBI Taxonomy" id="237019"/>
    <lineage>
        <taxon>Bacteria</taxon>
        <taxon>Pseudomonadati</taxon>
        <taxon>Bacteroidota</taxon>
        <taxon>Cytophagia</taxon>
        <taxon>Cytophagales</taxon>
        <taxon>Cyclobacteriaceae</taxon>
        <taxon>Algoriphagus</taxon>
    </lineage>
</organism>
<evidence type="ECO:0000256" key="1">
    <source>
        <dbReference type="ARBA" id="ARBA00004141"/>
    </source>
</evidence>
<name>A0A2W7R4S8_9BACT</name>
<feature type="domain" description="O-antigen ligase-related" evidence="6">
    <location>
        <begin position="209"/>
        <end position="351"/>
    </location>
</feature>
<evidence type="ECO:0000313" key="7">
    <source>
        <dbReference type="EMBL" id="PZX54196.1"/>
    </source>
</evidence>
<feature type="transmembrane region" description="Helical" evidence="5">
    <location>
        <begin position="139"/>
        <end position="159"/>
    </location>
</feature>
<protein>
    <recommendedName>
        <fullName evidence="6">O-antigen ligase-related domain-containing protein</fullName>
    </recommendedName>
</protein>